<proteinExistence type="predicted"/>
<sequence>MSLMCRGPDFTLDAHQAELLMRKLKQSKRQRCWCRAVTSLMALFFFLFSVMLVSMLLTRGKRFFGSL</sequence>
<keyword evidence="1" id="KW-0472">Membrane</keyword>
<protein>
    <submittedName>
        <fullName evidence="2">Uncharacterized protein</fullName>
    </submittedName>
</protein>
<feature type="transmembrane region" description="Helical" evidence="1">
    <location>
        <begin position="32"/>
        <end position="57"/>
    </location>
</feature>
<evidence type="ECO:0000313" key="2">
    <source>
        <dbReference type="EMBL" id="RZF48191.1"/>
    </source>
</evidence>
<keyword evidence="1" id="KW-0812">Transmembrane</keyword>
<dbReference type="OrthoDB" id="8196393at2759"/>
<dbReference type="EMBL" id="QKKF02002620">
    <property type="protein sequence ID" value="RZF48191.1"/>
    <property type="molecule type" value="Genomic_DNA"/>
</dbReference>
<comment type="caution">
    <text evidence="2">The sequence shown here is derived from an EMBL/GenBank/DDBJ whole genome shotgun (WGS) entry which is preliminary data.</text>
</comment>
<organism evidence="2 3">
    <name type="scientific">Laodelphax striatellus</name>
    <name type="common">Small brown planthopper</name>
    <name type="synonym">Delphax striatella</name>
    <dbReference type="NCBI Taxonomy" id="195883"/>
    <lineage>
        <taxon>Eukaryota</taxon>
        <taxon>Metazoa</taxon>
        <taxon>Ecdysozoa</taxon>
        <taxon>Arthropoda</taxon>
        <taxon>Hexapoda</taxon>
        <taxon>Insecta</taxon>
        <taxon>Pterygota</taxon>
        <taxon>Neoptera</taxon>
        <taxon>Paraneoptera</taxon>
        <taxon>Hemiptera</taxon>
        <taxon>Auchenorrhyncha</taxon>
        <taxon>Fulgoroidea</taxon>
        <taxon>Delphacidae</taxon>
        <taxon>Criomorphinae</taxon>
        <taxon>Laodelphax</taxon>
    </lineage>
</organism>
<keyword evidence="1" id="KW-1133">Transmembrane helix</keyword>
<keyword evidence="3" id="KW-1185">Reference proteome</keyword>
<reference evidence="2 3" key="1">
    <citation type="journal article" date="2017" name="Gigascience">
        <title>Genome sequence of the small brown planthopper, Laodelphax striatellus.</title>
        <authorList>
            <person name="Zhu J."/>
            <person name="Jiang F."/>
            <person name="Wang X."/>
            <person name="Yang P."/>
            <person name="Bao Y."/>
            <person name="Zhao W."/>
            <person name="Wang W."/>
            <person name="Lu H."/>
            <person name="Wang Q."/>
            <person name="Cui N."/>
            <person name="Li J."/>
            <person name="Chen X."/>
            <person name="Luo L."/>
            <person name="Yu J."/>
            <person name="Kang L."/>
            <person name="Cui F."/>
        </authorList>
    </citation>
    <scope>NUCLEOTIDE SEQUENCE [LARGE SCALE GENOMIC DNA]</scope>
    <source>
        <strain evidence="2">Lst14</strain>
    </source>
</reference>
<name>A0A482XTD9_LAOST</name>
<dbReference type="AlphaFoldDB" id="A0A482XTD9"/>
<accession>A0A482XTD9</accession>
<dbReference type="Proteomes" id="UP000291343">
    <property type="component" value="Unassembled WGS sequence"/>
</dbReference>
<dbReference type="InParanoid" id="A0A482XTD9"/>
<evidence type="ECO:0000256" key="1">
    <source>
        <dbReference type="SAM" id="Phobius"/>
    </source>
</evidence>
<dbReference type="STRING" id="195883.A0A482XTD9"/>
<gene>
    <name evidence="2" type="ORF">LSTR_LSTR016654</name>
</gene>
<evidence type="ECO:0000313" key="3">
    <source>
        <dbReference type="Proteomes" id="UP000291343"/>
    </source>
</evidence>